<evidence type="ECO:0000256" key="2">
    <source>
        <dbReference type="SAM" id="MobiDB-lite"/>
    </source>
</evidence>
<evidence type="ECO:0000259" key="4">
    <source>
        <dbReference type="Pfam" id="PF08372"/>
    </source>
</evidence>
<feature type="region of interest" description="Disordered" evidence="2">
    <location>
        <begin position="246"/>
        <end position="303"/>
    </location>
</feature>
<reference evidence="5" key="1">
    <citation type="submission" date="2020-07" db="EMBL/GenBank/DDBJ databases">
        <title>Ethylene signaling mediates host invasion by parasitic plants.</title>
        <authorList>
            <person name="Yoshida S."/>
        </authorList>
    </citation>
    <scope>NUCLEOTIDE SEQUENCE</scope>
    <source>
        <strain evidence="5">Okayama</strain>
    </source>
</reference>
<keyword evidence="3" id="KW-1133">Transmembrane helix</keyword>
<gene>
    <name evidence="5" type="ORF">PHJA_002319800</name>
</gene>
<feature type="compositionally biased region" description="Basic and acidic residues" evidence="2">
    <location>
        <begin position="1"/>
        <end position="11"/>
    </location>
</feature>
<keyword evidence="3" id="KW-0812">Transmembrane</keyword>
<dbReference type="InterPro" id="IPR013583">
    <property type="entry name" value="MCTP_C"/>
</dbReference>
<evidence type="ECO:0000313" key="5">
    <source>
        <dbReference type="EMBL" id="GFQ01759.1"/>
    </source>
</evidence>
<sequence>MKKSKEKEVTPKKSPPISEGANKSKILRVILAKEELWDDVDVDAIAYMTDGFSGSDLKTGLETREPKSVIDNWKELNPNAEEIRVYPQRKLDAIMRYDKLRVQTVLGDLATQGKMFYYLLRWRELRDIALFLMFCLVACVVLYVTPPIAVVVVMGYASLGDCPRKRTACSTAPVVGIFIFFLFFLVSCKKKIIAPMNRNLRKTVGLVRRQLHIGMVYIVIWKSDLHGHFKENDALASPDRARASELENNSSWASAPEDDSSKFGGWSLGSCAKSPDGDRKNKRPRPTDDPNALGVPAKRTNVPGMKQYRGRRSNLYFGFEEDFHAWSSCLPALWWDPSLESAVQTAFMNEALDRYKDMIRRFKNVSDYK</sequence>
<comment type="caution">
    <text evidence="5">The sequence shown here is derived from an EMBL/GenBank/DDBJ whole genome shotgun (WGS) entry which is preliminary data.</text>
</comment>
<feature type="transmembrane region" description="Helical" evidence="3">
    <location>
        <begin position="128"/>
        <end position="158"/>
    </location>
</feature>
<dbReference type="InterPro" id="IPR047259">
    <property type="entry name" value="QUIRKY-like"/>
</dbReference>
<dbReference type="Proteomes" id="UP000653305">
    <property type="component" value="Unassembled WGS sequence"/>
</dbReference>
<feature type="transmembrane region" description="Helical" evidence="3">
    <location>
        <begin position="170"/>
        <end position="188"/>
    </location>
</feature>
<name>A0A830CVY2_9LAMI</name>
<dbReference type="OrthoDB" id="10254455at2759"/>
<dbReference type="Gene3D" id="1.10.8.60">
    <property type="match status" value="1"/>
</dbReference>
<dbReference type="PANTHER" id="PTHR31425:SF49">
    <property type="entry name" value="PROTEIN QUIRKY-LIKE"/>
    <property type="match status" value="1"/>
</dbReference>
<organism evidence="5 6">
    <name type="scientific">Phtheirospermum japonicum</name>
    <dbReference type="NCBI Taxonomy" id="374723"/>
    <lineage>
        <taxon>Eukaryota</taxon>
        <taxon>Viridiplantae</taxon>
        <taxon>Streptophyta</taxon>
        <taxon>Embryophyta</taxon>
        <taxon>Tracheophyta</taxon>
        <taxon>Spermatophyta</taxon>
        <taxon>Magnoliopsida</taxon>
        <taxon>eudicotyledons</taxon>
        <taxon>Gunneridae</taxon>
        <taxon>Pentapetalae</taxon>
        <taxon>asterids</taxon>
        <taxon>lamiids</taxon>
        <taxon>Lamiales</taxon>
        <taxon>Orobanchaceae</taxon>
        <taxon>Orobanchaceae incertae sedis</taxon>
        <taxon>Phtheirospermum</taxon>
    </lineage>
</organism>
<evidence type="ECO:0000256" key="1">
    <source>
        <dbReference type="ARBA" id="ARBA00022737"/>
    </source>
</evidence>
<dbReference type="PANTHER" id="PTHR31425">
    <property type="entry name" value="PHOSPHORIBOSYLANTHRANILATE TRANSFERASE ISOFORM 1"/>
    <property type="match status" value="1"/>
</dbReference>
<evidence type="ECO:0000313" key="6">
    <source>
        <dbReference type="Proteomes" id="UP000653305"/>
    </source>
</evidence>
<dbReference type="EMBL" id="BMAC01000705">
    <property type="protein sequence ID" value="GFQ01759.1"/>
    <property type="molecule type" value="Genomic_DNA"/>
</dbReference>
<keyword evidence="3" id="KW-0472">Membrane</keyword>
<evidence type="ECO:0000256" key="3">
    <source>
        <dbReference type="SAM" id="Phobius"/>
    </source>
</evidence>
<feature type="region of interest" description="Disordered" evidence="2">
    <location>
        <begin position="1"/>
        <end position="20"/>
    </location>
</feature>
<accession>A0A830CVY2</accession>
<keyword evidence="1" id="KW-0677">Repeat</keyword>
<protein>
    <recommendedName>
        <fullName evidence="4">Multiple C2 domain-containing protein</fullName>
    </recommendedName>
</protein>
<proteinExistence type="predicted"/>
<dbReference type="AlphaFoldDB" id="A0A830CVY2"/>
<dbReference type="Pfam" id="PF08372">
    <property type="entry name" value="PRT_C"/>
    <property type="match status" value="1"/>
</dbReference>
<keyword evidence="6" id="KW-1185">Reference proteome</keyword>
<feature type="domain" description="Multiple C2" evidence="4">
    <location>
        <begin position="80"/>
        <end position="159"/>
    </location>
</feature>